<organism evidence="10 11">
    <name type="scientific">Paramuricea clavata</name>
    <name type="common">Red gorgonian</name>
    <name type="synonym">Violescent sea-whip</name>
    <dbReference type="NCBI Taxonomy" id="317549"/>
    <lineage>
        <taxon>Eukaryota</taxon>
        <taxon>Metazoa</taxon>
        <taxon>Cnidaria</taxon>
        <taxon>Anthozoa</taxon>
        <taxon>Octocorallia</taxon>
        <taxon>Malacalcyonacea</taxon>
        <taxon>Plexauridae</taxon>
        <taxon>Paramuricea</taxon>
    </lineage>
</organism>
<dbReference type="SUPFAM" id="SSF53448">
    <property type="entry name" value="Nucleotide-diphospho-sugar transferases"/>
    <property type="match status" value="1"/>
</dbReference>
<dbReference type="GO" id="GO:0047238">
    <property type="term" value="F:glucuronosyl-N-acetylgalactosaminyl-proteoglycan 4-beta-N-acetylgalactosaminyltransferase activity"/>
    <property type="evidence" value="ECO:0007669"/>
    <property type="project" value="TreeGrafter"/>
</dbReference>
<dbReference type="OrthoDB" id="5985904at2759"/>
<evidence type="ECO:0000256" key="4">
    <source>
        <dbReference type="ARBA" id="ARBA00022692"/>
    </source>
</evidence>
<evidence type="ECO:0000256" key="8">
    <source>
        <dbReference type="ARBA" id="ARBA00023136"/>
    </source>
</evidence>
<evidence type="ECO:0000256" key="1">
    <source>
        <dbReference type="ARBA" id="ARBA00004447"/>
    </source>
</evidence>
<evidence type="ECO:0000256" key="2">
    <source>
        <dbReference type="ARBA" id="ARBA00009239"/>
    </source>
</evidence>
<comment type="similarity">
    <text evidence="2 9">Belongs to the chondroitin N-acetylgalactosaminyltransferase family.</text>
</comment>
<evidence type="ECO:0000256" key="6">
    <source>
        <dbReference type="ARBA" id="ARBA00022989"/>
    </source>
</evidence>
<dbReference type="Pfam" id="PF05679">
    <property type="entry name" value="CHGN"/>
    <property type="match status" value="1"/>
</dbReference>
<evidence type="ECO:0000313" key="11">
    <source>
        <dbReference type="Proteomes" id="UP001152795"/>
    </source>
</evidence>
<dbReference type="InterPro" id="IPR029044">
    <property type="entry name" value="Nucleotide-diphossugar_trans"/>
</dbReference>
<keyword evidence="3 9" id="KW-0808">Transferase</keyword>
<comment type="subcellular location">
    <subcellularLocation>
        <location evidence="1 9">Golgi apparatus</location>
        <location evidence="1 9">Golgi stack membrane</location>
        <topology evidence="1 9">Single-pass type II membrane protein</topology>
    </subcellularLocation>
</comment>
<dbReference type="AlphaFoldDB" id="A0A6S7HMD2"/>
<dbReference type="Proteomes" id="UP001152795">
    <property type="component" value="Unassembled WGS sequence"/>
</dbReference>
<evidence type="ECO:0000256" key="7">
    <source>
        <dbReference type="ARBA" id="ARBA00023034"/>
    </source>
</evidence>
<dbReference type="PANTHER" id="PTHR12369:SF11">
    <property type="entry name" value="HEXOSYLTRANSFERASE"/>
    <property type="match status" value="1"/>
</dbReference>
<keyword evidence="11" id="KW-1185">Reference proteome</keyword>
<dbReference type="PANTHER" id="PTHR12369">
    <property type="entry name" value="CHONDROITIN SYNTHASE"/>
    <property type="match status" value="1"/>
</dbReference>
<dbReference type="InterPro" id="IPR008428">
    <property type="entry name" value="Chond_GalNAc"/>
</dbReference>
<gene>
    <name evidence="10" type="ORF">PACLA_8A057199</name>
</gene>
<keyword evidence="4" id="KW-0812">Transmembrane</keyword>
<keyword evidence="8" id="KW-0472">Membrane</keyword>
<dbReference type="EC" id="2.4.1.-" evidence="9"/>
<evidence type="ECO:0000313" key="10">
    <source>
        <dbReference type="EMBL" id="CAB3995747.1"/>
    </source>
</evidence>
<evidence type="ECO:0000256" key="5">
    <source>
        <dbReference type="ARBA" id="ARBA00022968"/>
    </source>
</evidence>
<keyword evidence="6" id="KW-1133">Transmembrane helix</keyword>
<dbReference type="InterPro" id="IPR051227">
    <property type="entry name" value="CS_glycosyltransferase"/>
</dbReference>
<accession>A0A6S7HMD2</accession>
<protein>
    <recommendedName>
        <fullName evidence="9">Hexosyltransferase</fullName>
        <ecNumber evidence="9">2.4.1.-</ecNumber>
    </recommendedName>
</protein>
<keyword evidence="5 9" id="KW-0735">Signal-anchor</keyword>
<reference evidence="10" key="1">
    <citation type="submission" date="2020-04" db="EMBL/GenBank/DDBJ databases">
        <authorList>
            <person name="Alioto T."/>
            <person name="Alioto T."/>
            <person name="Gomez Garrido J."/>
        </authorList>
    </citation>
    <scope>NUCLEOTIDE SEQUENCE</scope>
    <source>
        <strain evidence="10">A484AB</strain>
    </source>
</reference>
<evidence type="ECO:0000256" key="9">
    <source>
        <dbReference type="RuleBase" id="RU364016"/>
    </source>
</evidence>
<sequence>MVRKRQTLILVVAFLLGLSLGFWLSRNARILHHVLKCQHMVYLAGRTRRETLEQEVENDTEFLLVGVFINTDEKTGILYNDFSAETNIRFIFFTTESTNFLHNRQVIYLGLDASTEVIYLRMFRYVCQHYDTQFNWFMFTESSFFVNIDKLRFLRNLNDSKEYLFLPEIPTDSRVDDYGHDGQKNGSRIDIRGNSRIQMDHSTGKPKEYRMSNMDIVRMFQPGTILSRLFLQKLSSLTAACVNKRTVDRECFQRRVKISWFNDFTNSTESEEILNPVICRTQYKDLLIQTMTADLSNNLECLYRLRVQLLTKRVRALSKNYKVLQTKLNMLQGFISSSVYEKIAEIRTTAYKGSKQKVEFGTMFTLGKSFPVNSKVPWSLHNHELKGITRVIKTVMKTISNSHHENTQFHALYYGYVLNQPISGQQYRLNIFTNKERHIARSSQEFGALQSRMFQDSQKMTVTVVVPLAGRLQNFKQFMKNLEQNILQKHEPISILVVYFPETASSAEHEKIFDKYNMTYNGSTFTWLNLPGKFARARALQAAVDFYQDNKLLFFADVDLTFNIEFLQRCRHNTVAKKRVYFPVMFKLFNPKILGFKLNSTSYFRSFDREVGDWALYSYGPVCAYRDDVIVIGGFNVGIKEWGYEDIQFFEKFISRHNYDVIRAADPGLLHIYHAHSKCDVIRNNIQRLMCTGAMLNSLTSEESAVNYLLNKNYFVL</sequence>
<evidence type="ECO:0000256" key="3">
    <source>
        <dbReference type="ARBA" id="ARBA00022679"/>
    </source>
</evidence>
<comment type="caution">
    <text evidence="10">The sequence shown here is derived from an EMBL/GenBank/DDBJ whole genome shotgun (WGS) entry which is preliminary data.</text>
</comment>
<dbReference type="Gene3D" id="3.90.550.10">
    <property type="entry name" value="Spore Coat Polysaccharide Biosynthesis Protein SpsA, Chain A"/>
    <property type="match status" value="1"/>
</dbReference>
<name>A0A6S7HMD2_PARCT</name>
<dbReference type="GO" id="GO:0032580">
    <property type="term" value="C:Golgi cisterna membrane"/>
    <property type="evidence" value="ECO:0007669"/>
    <property type="project" value="UniProtKB-SubCell"/>
</dbReference>
<keyword evidence="7 9" id="KW-0333">Golgi apparatus</keyword>
<dbReference type="EMBL" id="CACRXK020002723">
    <property type="protein sequence ID" value="CAB3995747.1"/>
    <property type="molecule type" value="Genomic_DNA"/>
</dbReference>
<proteinExistence type="inferred from homology"/>